<dbReference type="Gene3D" id="1.10.510.10">
    <property type="entry name" value="Transferase(Phosphotransferase) domain 1"/>
    <property type="match status" value="1"/>
</dbReference>
<dbReference type="SMART" id="SM00220">
    <property type="entry name" value="S_TKc"/>
    <property type="match status" value="1"/>
</dbReference>
<dbReference type="PIRSF" id="PIRSF000654">
    <property type="entry name" value="Integrin-linked_kinase"/>
    <property type="match status" value="1"/>
</dbReference>
<dbReference type="AlphaFoldDB" id="A0A2G5CTH6"/>
<dbReference type="Pfam" id="PF07714">
    <property type="entry name" value="PK_Tyr_Ser-Thr"/>
    <property type="match status" value="1"/>
</dbReference>
<dbReference type="GO" id="GO:0005524">
    <property type="term" value="F:ATP binding"/>
    <property type="evidence" value="ECO:0007669"/>
    <property type="project" value="UniProtKB-KW"/>
</dbReference>
<evidence type="ECO:0000313" key="5">
    <source>
        <dbReference type="Proteomes" id="UP000230069"/>
    </source>
</evidence>
<keyword evidence="2" id="KW-0067">ATP-binding</keyword>
<protein>
    <recommendedName>
        <fullName evidence="3">Protein kinase domain-containing protein</fullName>
    </recommendedName>
</protein>
<dbReference type="InterPro" id="IPR001245">
    <property type="entry name" value="Ser-Thr/Tyr_kinase_cat_dom"/>
</dbReference>
<dbReference type="SUPFAM" id="SSF56112">
    <property type="entry name" value="Protein kinase-like (PK-like)"/>
    <property type="match status" value="1"/>
</dbReference>
<evidence type="ECO:0000259" key="3">
    <source>
        <dbReference type="PROSITE" id="PS50011"/>
    </source>
</evidence>
<evidence type="ECO:0000256" key="2">
    <source>
        <dbReference type="ARBA" id="ARBA00022840"/>
    </source>
</evidence>
<keyword evidence="5" id="KW-1185">Reference proteome</keyword>
<dbReference type="GO" id="GO:0004674">
    <property type="term" value="F:protein serine/threonine kinase activity"/>
    <property type="evidence" value="ECO:0007669"/>
    <property type="project" value="TreeGrafter"/>
</dbReference>
<organism evidence="4 5">
    <name type="scientific">Aquilegia coerulea</name>
    <name type="common">Rocky mountain columbine</name>
    <dbReference type="NCBI Taxonomy" id="218851"/>
    <lineage>
        <taxon>Eukaryota</taxon>
        <taxon>Viridiplantae</taxon>
        <taxon>Streptophyta</taxon>
        <taxon>Embryophyta</taxon>
        <taxon>Tracheophyta</taxon>
        <taxon>Spermatophyta</taxon>
        <taxon>Magnoliopsida</taxon>
        <taxon>Ranunculales</taxon>
        <taxon>Ranunculaceae</taxon>
        <taxon>Thalictroideae</taxon>
        <taxon>Aquilegia</taxon>
    </lineage>
</organism>
<dbReference type="STRING" id="218851.A0A2G5CTH6"/>
<reference evidence="4 5" key="1">
    <citation type="submission" date="2017-09" db="EMBL/GenBank/DDBJ databases">
        <title>WGS assembly of Aquilegia coerulea Goldsmith.</title>
        <authorList>
            <person name="Hodges S."/>
            <person name="Kramer E."/>
            <person name="Nordborg M."/>
            <person name="Tomkins J."/>
            <person name="Borevitz J."/>
            <person name="Derieg N."/>
            <person name="Yan J."/>
            <person name="Mihaltcheva S."/>
            <person name="Hayes R.D."/>
            <person name="Rokhsar D."/>
        </authorList>
    </citation>
    <scope>NUCLEOTIDE SEQUENCE [LARGE SCALE GENOMIC DNA]</scope>
    <source>
        <strain evidence="5">cv. Goldsmith</strain>
    </source>
</reference>
<dbReference type="InterPro" id="IPR000719">
    <property type="entry name" value="Prot_kinase_dom"/>
</dbReference>
<evidence type="ECO:0000256" key="1">
    <source>
        <dbReference type="ARBA" id="ARBA00022741"/>
    </source>
</evidence>
<proteinExistence type="predicted"/>
<dbReference type="Proteomes" id="UP000230069">
    <property type="component" value="Unassembled WGS sequence"/>
</dbReference>
<dbReference type="PRINTS" id="PR00109">
    <property type="entry name" value="TYRKINASE"/>
</dbReference>
<dbReference type="OrthoDB" id="339325at2759"/>
<dbReference type="InterPro" id="IPR008271">
    <property type="entry name" value="Ser/Thr_kinase_AS"/>
</dbReference>
<dbReference type="CDD" id="cd13999">
    <property type="entry name" value="STKc_MAP3K-like"/>
    <property type="match status" value="1"/>
</dbReference>
<dbReference type="Gene3D" id="3.30.200.20">
    <property type="entry name" value="Phosphorylase Kinase, domain 1"/>
    <property type="match status" value="1"/>
</dbReference>
<dbReference type="InParanoid" id="A0A2G5CTH6"/>
<dbReference type="InterPro" id="IPR011009">
    <property type="entry name" value="Kinase-like_dom_sf"/>
</dbReference>
<evidence type="ECO:0000313" key="4">
    <source>
        <dbReference type="EMBL" id="PIA34197.1"/>
    </source>
</evidence>
<dbReference type="PROSITE" id="PS50011">
    <property type="entry name" value="PROTEIN_KINASE_DOM"/>
    <property type="match status" value="1"/>
</dbReference>
<name>A0A2G5CTH6_AQUCA</name>
<dbReference type="InterPro" id="IPR051681">
    <property type="entry name" value="Ser/Thr_Kinases-Pseudokinases"/>
</dbReference>
<feature type="domain" description="Protein kinase" evidence="3">
    <location>
        <begin position="1"/>
        <end position="228"/>
    </location>
</feature>
<dbReference type="PROSITE" id="PS00108">
    <property type="entry name" value="PROTEIN_KINASE_ST"/>
    <property type="match status" value="1"/>
</dbReference>
<accession>A0A2G5CTH6</accession>
<gene>
    <name evidence="4" type="ORF">AQUCO_03800050v1</name>
</gene>
<sequence length="251" mass="28475">MKVDDMDAKAFEREVSILKYARHPNIVQFMGVVVGHSIPTIVTEFVPIGDLHSAMQKPEYAKKFTLKQRLLIALDVAKGLNYLHGLDTPIVHLDLKSPNLLLDKKFSVKICDFGLSRFRCKAHISLQSATGFTAAWCAPEVLEHRHSDEKADIFSFGVVLWELWTKKSPWDGYSPFQVIKTVAMDNKRLDIPEDMWTELASLMELCWDKNPERRPSSTDVLNSLVKVIKTKKQLLEEEEVDSSSRCGAMVG</sequence>
<dbReference type="EMBL" id="KZ305055">
    <property type="protein sequence ID" value="PIA34197.1"/>
    <property type="molecule type" value="Genomic_DNA"/>
</dbReference>
<dbReference type="PANTHER" id="PTHR44329:SF298">
    <property type="entry name" value="MIXED LINEAGE KINASE DOMAIN-LIKE PROTEIN"/>
    <property type="match status" value="1"/>
</dbReference>
<keyword evidence="1" id="KW-0547">Nucleotide-binding</keyword>
<dbReference type="PANTHER" id="PTHR44329">
    <property type="entry name" value="SERINE/THREONINE-PROTEIN KINASE TNNI3K-RELATED"/>
    <property type="match status" value="1"/>
</dbReference>